<dbReference type="KEGG" id="dea:FPZ08_09775"/>
<evidence type="ECO:0000313" key="6">
    <source>
        <dbReference type="EMBL" id="QDZ11013.1"/>
    </source>
</evidence>
<dbReference type="InterPro" id="IPR000792">
    <property type="entry name" value="Tscrpt_reg_LuxR_C"/>
</dbReference>
<evidence type="ECO:0000313" key="7">
    <source>
        <dbReference type="Proteomes" id="UP000315364"/>
    </source>
</evidence>
<evidence type="ECO:0000259" key="5">
    <source>
        <dbReference type="PROSITE" id="PS50110"/>
    </source>
</evidence>
<dbReference type="PRINTS" id="PR00038">
    <property type="entry name" value="HTHLUXR"/>
</dbReference>
<name>A0A5B8LS58_9HYPH</name>
<dbReference type="GO" id="GO:0003677">
    <property type="term" value="F:DNA binding"/>
    <property type="evidence" value="ECO:0007669"/>
    <property type="project" value="UniProtKB-KW"/>
</dbReference>
<keyword evidence="1 3" id="KW-0597">Phosphoprotein</keyword>
<dbReference type="GO" id="GO:0006355">
    <property type="term" value="P:regulation of DNA-templated transcription"/>
    <property type="evidence" value="ECO:0007669"/>
    <property type="project" value="InterPro"/>
</dbReference>
<dbReference type="Proteomes" id="UP000315364">
    <property type="component" value="Chromosome"/>
</dbReference>
<dbReference type="PROSITE" id="PS50043">
    <property type="entry name" value="HTH_LUXR_2"/>
    <property type="match status" value="1"/>
</dbReference>
<dbReference type="InterPro" id="IPR058245">
    <property type="entry name" value="NreC/VraR/RcsB-like_REC"/>
</dbReference>
<dbReference type="PROSITE" id="PS50110">
    <property type="entry name" value="RESPONSE_REGULATORY"/>
    <property type="match status" value="1"/>
</dbReference>
<dbReference type="CDD" id="cd17535">
    <property type="entry name" value="REC_NarL-like"/>
    <property type="match status" value="1"/>
</dbReference>
<dbReference type="Pfam" id="PF00196">
    <property type="entry name" value="GerE"/>
    <property type="match status" value="1"/>
</dbReference>
<reference evidence="6 7" key="1">
    <citation type="submission" date="2019-07" db="EMBL/GenBank/DDBJ databases">
        <title>Full genome sequence of Devosia sp. Gsoil 520.</title>
        <authorList>
            <person name="Im W.-T."/>
        </authorList>
    </citation>
    <scope>NUCLEOTIDE SEQUENCE [LARGE SCALE GENOMIC DNA]</scope>
    <source>
        <strain evidence="6 7">Gsoil 520</strain>
    </source>
</reference>
<gene>
    <name evidence="6" type="ORF">FPZ08_09775</name>
</gene>
<evidence type="ECO:0000256" key="2">
    <source>
        <dbReference type="ARBA" id="ARBA00023125"/>
    </source>
</evidence>
<feature type="modified residue" description="4-aspartylphosphate" evidence="3">
    <location>
        <position position="54"/>
    </location>
</feature>
<dbReference type="SUPFAM" id="SSF46894">
    <property type="entry name" value="C-terminal effector domain of the bipartite response regulators"/>
    <property type="match status" value="1"/>
</dbReference>
<dbReference type="GO" id="GO:0000160">
    <property type="term" value="P:phosphorelay signal transduction system"/>
    <property type="evidence" value="ECO:0007669"/>
    <property type="project" value="InterPro"/>
</dbReference>
<dbReference type="SUPFAM" id="SSF52172">
    <property type="entry name" value="CheY-like"/>
    <property type="match status" value="1"/>
</dbReference>
<keyword evidence="2" id="KW-0238">DNA-binding</keyword>
<dbReference type="Gene3D" id="3.40.50.2300">
    <property type="match status" value="1"/>
</dbReference>
<organism evidence="6 7">
    <name type="scientific">Devosia ginsengisoli</name>
    <dbReference type="NCBI Taxonomy" id="400770"/>
    <lineage>
        <taxon>Bacteria</taxon>
        <taxon>Pseudomonadati</taxon>
        <taxon>Pseudomonadota</taxon>
        <taxon>Alphaproteobacteria</taxon>
        <taxon>Hyphomicrobiales</taxon>
        <taxon>Devosiaceae</taxon>
        <taxon>Devosia</taxon>
    </lineage>
</organism>
<dbReference type="InterPro" id="IPR016032">
    <property type="entry name" value="Sig_transdc_resp-reg_C-effctor"/>
</dbReference>
<dbReference type="OrthoDB" id="9808843at2"/>
<dbReference type="InterPro" id="IPR011006">
    <property type="entry name" value="CheY-like_superfamily"/>
</dbReference>
<feature type="domain" description="Response regulatory" evidence="5">
    <location>
        <begin position="3"/>
        <end position="118"/>
    </location>
</feature>
<evidence type="ECO:0000256" key="1">
    <source>
        <dbReference type="ARBA" id="ARBA00022553"/>
    </source>
</evidence>
<evidence type="ECO:0000256" key="3">
    <source>
        <dbReference type="PROSITE-ProRule" id="PRU00169"/>
    </source>
</evidence>
<dbReference type="SMART" id="SM00448">
    <property type="entry name" value="REC"/>
    <property type="match status" value="1"/>
</dbReference>
<dbReference type="PANTHER" id="PTHR45566">
    <property type="entry name" value="HTH-TYPE TRANSCRIPTIONAL REGULATOR YHJB-RELATED"/>
    <property type="match status" value="1"/>
</dbReference>
<evidence type="ECO:0000259" key="4">
    <source>
        <dbReference type="PROSITE" id="PS50043"/>
    </source>
</evidence>
<protein>
    <submittedName>
        <fullName evidence="6">Response regulator transcription factor</fullName>
    </submittedName>
</protein>
<proteinExistence type="predicted"/>
<feature type="domain" description="HTH luxR-type" evidence="4">
    <location>
        <begin position="144"/>
        <end position="209"/>
    </location>
</feature>
<dbReference type="EMBL" id="CP042304">
    <property type="protein sequence ID" value="QDZ11013.1"/>
    <property type="molecule type" value="Genomic_DNA"/>
</dbReference>
<keyword evidence="7" id="KW-1185">Reference proteome</keyword>
<dbReference type="InterPro" id="IPR051015">
    <property type="entry name" value="EvgA-like"/>
</dbReference>
<sequence length="214" mass="23251">MIRIVVVDDHPMFRTGLIQAVAADGDIAVIGEGGSAAEAVDLVGTLQPDILLLDARMQDSGLDRVGDVLQAHPPVRIIMVTASEDETDIARALEAGVSGYVLKGTTGPDMRSIVRLVNTGETFIPKDLVGRLLNILKDKWGNARQERPNALSGQESQVLQALATGLNNREIGARLGVTERTVKFHLSNVFAKLQVRNRVEASIIARRMWPELEK</sequence>
<dbReference type="InterPro" id="IPR001789">
    <property type="entry name" value="Sig_transdc_resp-reg_receiver"/>
</dbReference>
<dbReference type="SMART" id="SM00421">
    <property type="entry name" value="HTH_LUXR"/>
    <property type="match status" value="1"/>
</dbReference>
<dbReference type="Pfam" id="PF00072">
    <property type="entry name" value="Response_reg"/>
    <property type="match status" value="1"/>
</dbReference>
<dbReference type="CDD" id="cd06170">
    <property type="entry name" value="LuxR_C_like"/>
    <property type="match status" value="1"/>
</dbReference>
<dbReference type="AlphaFoldDB" id="A0A5B8LS58"/>
<dbReference type="PANTHER" id="PTHR45566:SF2">
    <property type="entry name" value="NARL SUBFAMILY"/>
    <property type="match status" value="1"/>
</dbReference>
<accession>A0A5B8LS58</accession>
<dbReference type="RefSeq" id="WP_146289799.1">
    <property type="nucleotide sequence ID" value="NZ_CP042304.1"/>
</dbReference>
<dbReference type="PROSITE" id="PS00622">
    <property type="entry name" value="HTH_LUXR_1"/>
    <property type="match status" value="1"/>
</dbReference>